<feature type="region of interest" description="Disordered" evidence="1">
    <location>
        <begin position="141"/>
        <end position="162"/>
    </location>
</feature>
<dbReference type="AlphaFoldDB" id="A0A2T8ILK9"/>
<evidence type="ECO:0000313" key="2">
    <source>
        <dbReference type="EMBL" id="PVH38553.1"/>
    </source>
</evidence>
<proteinExistence type="predicted"/>
<dbReference type="Gramene" id="PVH38553">
    <property type="protein sequence ID" value="PVH38553"/>
    <property type="gene ID" value="PAHAL_5G287300"/>
</dbReference>
<dbReference type="Proteomes" id="UP000243499">
    <property type="component" value="Chromosome 5"/>
</dbReference>
<reference evidence="2" key="1">
    <citation type="submission" date="2018-04" db="EMBL/GenBank/DDBJ databases">
        <title>WGS assembly of Panicum hallii.</title>
        <authorList>
            <person name="Lovell J."/>
            <person name="Jenkins J."/>
            <person name="Lowry D."/>
            <person name="Mamidi S."/>
            <person name="Sreedasyam A."/>
            <person name="Weng X."/>
            <person name="Barry K."/>
            <person name="Bonette J."/>
            <person name="Campitelli B."/>
            <person name="Daum C."/>
            <person name="Gordon S."/>
            <person name="Gould B."/>
            <person name="Lipzen A."/>
            <person name="Macqueen A."/>
            <person name="Palacio-Mejia J."/>
            <person name="Plott C."/>
            <person name="Shakirov E."/>
            <person name="Shu S."/>
            <person name="Yoshinaga Y."/>
            <person name="Zane M."/>
            <person name="Rokhsar D."/>
            <person name="Grimwood J."/>
            <person name="Schmutz J."/>
            <person name="Juenger T."/>
        </authorList>
    </citation>
    <scope>NUCLEOTIDE SEQUENCE [LARGE SCALE GENOMIC DNA]</scope>
    <source>
        <strain evidence="2">FIL2</strain>
    </source>
</reference>
<sequence length="199" mass="22275">MPSFPSMGTTTELAATACHRPARCRSLRESSQLPPAGLPSLPARGACRRRLAAEITARARPRVPAPPPVPCSHCSHSRRWSCRALLLTPLLRHERLPPRPRPHGPAGCSSSLLRRARSSSPCVPPFYTSKQHFGRKVLVAGTSQTRRTGERTDEDRREKTTGRKTHIDRAVWLDLMWTYTNRYCIVCAVVSIVSFSLMW</sequence>
<feature type="compositionally biased region" description="Basic and acidic residues" evidence="1">
    <location>
        <begin position="147"/>
        <end position="162"/>
    </location>
</feature>
<dbReference type="EMBL" id="CM008050">
    <property type="protein sequence ID" value="PVH38553.1"/>
    <property type="molecule type" value="Genomic_DNA"/>
</dbReference>
<name>A0A2T8ILK9_9POAL</name>
<evidence type="ECO:0000256" key="1">
    <source>
        <dbReference type="SAM" id="MobiDB-lite"/>
    </source>
</evidence>
<organism evidence="2">
    <name type="scientific">Panicum hallii</name>
    <dbReference type="NCBI Taxonomy" id="206008"/>
    <lineage>
        <taxon>Eukaryota</taxon>
        <taxon>Viridiplantae</taxon>
        <taxon>Streptophyta</taxon>
        <taxon>Embryophyta</taxon>
        <taxon>Tracheophyta</taxon>
        <taxon>Spermatophyta</taxon>
        <taxon>Magnoliopsida</taxon>
        <taxon>Liliopsida</taxon>
        <taxon>Poales</taxon>
        <taxon>Poaceae</taxon>
        <taxon>PACMAD clade</taxon>
        <taxon>Panicoideae</taxon>
        <taxon>Panicodae</taxon>
        <taxon>Paniceae</taxon>
        <taxon>Panicinae</taxon>
        <taxon>Panicum</taxon>
        <taxon>Panicum sect. Panicum</taxon>
    </lineage>
</organism>
<protein>
    <submittedName>
        <fullName evidence="2">Uncharacterized protein</fullName>
    </submittedName>
</protein>
<gene>
    <name evidence="2" type="ORF">PAHAL_5G287300</name>
</gene>
<accession>A0A2T8ILK9</accession>